<evidence type="ECO:0000256" key="38">
    <source>
        <dbReference type="ARBA" id="ARBA00048510"/>
    </source>
</evidence>
<evidence type="ECO:0000256" key="26">
    <source>
        <dbReference type="ARBA" id="ARBA00023157"/>
    </source>
</evidence>
<evidence type="ECO:0000256" key="34">
    <source>
        <dbReference type="ARBA" id="ARBA00047753"/>
    </source>
</evidence>
<gene>
    <name evidence="44" type="ORF">LOD99_13468</name>
</gene>
<evidence type="ECO:0000256" key="15">
    <source>
        <dbReference type="ARBA" id="ARBA00022692"/>
    </source>
</evidence>
<evidence type="ECO:0000256" key="41">
    <source>
        <dbReference type="SAM" id="Phobius"/>
    </source>
</evidence>
<evidence type="ECO:0000313" key="44">
    <source>
        <dbReference type="EMBL" id="KAI6661595.1"/>
    </source>
</evidence>
<evidence type="ECO:0000256" key="10">
    <source>
        <dbReference type="ARBA" id="ARBA00004656"/>
    </source>
</evidence>
<keyword evidence="24" id="KW-0496">Mitochondrion</keyword>
<keyword evidence="12" id="KW-0813">Transport</keyword>
<dbReference type="SMART" id="SM00382">
    <property type="entry name" value="AAA"/>
    <property type="match status" value="1"/>
</dbReference>
<comment type="catalytic activity">
    <reaction evidence="35">
        <text>uroporphyrin I(in) + ATP + H2O = uroporphyrin I(out) + ADP + phosphate + H(+)</text>
        <dbReference type="Rhea" id="RHEA:66772"/>
        <dbReference type="ChEBI" id="CHEBI:15377"/>
        <dbReference type="ChEBI" id="CHEBI:15378"/>
        <dbReference type="ChEBI" id="CHEBI:30616"/>
        <dbReference type="ChEBI" id="CHEBI:43474"/>
        <dbReference type="ChEBI" id="CHEBI:167480"/>
        <dbReference type="ChEBI" id="CHEBI:456216"/>
    </reaction>
    <physiologicalReaction direction="left-to-right" evidence="35">
        <dbReference type="Rhea" id="RHEA:66773"/>
    </physiologicalReaction>
</comment>
<feature type="transmembrane region" description="Helical" evidence="41">
    <location>
        <begin position="78"/>
        <end position="100"/>
    </location>
</feature>
<evidence type="ECO:0000256" key="22">
    <source>
        <dbReference type="ARBA" id="ARBA00022989"/>
    </source>
</evidence>
<evidence type="ECO:0000256" key="33">
    <source>
        <dbReference type="ARBA" id="ARBA00047649"/>
    </source>
</evidence>
<dbReference type="GO" id="GO:0005741">
    <property type="term" value="C:mitochondrial outer membrane"/>
    <property type="evidence" value="ECO:0007669"/>
    <property type="project" value="UniProtKB-SubCell"/>
</dbReference>
<evidence type="ECO:0000256" key="14">
    <source>
        <dbReference type="ARBA" id="ARBA00022525"/>
    </source>
</evidence>
<feature type="transmembrane region" description="Helical" evidence="41">
    <location>
        <begin position="280"/>
        <end position="301"/>
    </location>
</feature>
<dbReference type="GO" id="GO:0005765">
    <property type="term" value="C:lysosomal membrane"/>
    <property type="evidence" value="ECO:0007669"/>
    <property type="project" value="UniProtKB-SubCell"/>
</dbReference>
<sequence length="875" mass="100290">MTNTSSITLCYIGESYQDFWTPTQTGAALSRCFYDINFSLIPFLYLYLYGITQFILFRTSIKPLKANLPVYKRLIFTIPFHLCHFLTFTEIIHLFASIAYQTNSNPIFLSPIIRSIIDAISWLITSFLLYKERYVYGVLRPNGFLFISFISLQFGKQIFSLWGWNNSAFWWDLSSSRSIFDFSIFVTQSLTIFILLVYSVIRPFINMTHKLKSVTEEDEPLINLNERNIEPGSASSEQVKKSKLQFGPKNSSAFSNIFSKCKMLFPYIWPKNSFFLQLRVVAVILILLIVRVTKVFVPIFSKNIVNDLTDNFMRNSSTDTAYLLPIQIPWFNIAMYCFFSFLLGSGATGSGVLANVNGLIWISVTQYTYKKLQMRLFEHLHSLSLRFHLGRKTGAVMKILDRGTSSVTNILHWILFQIAPAIIDIAIAVVYFIIAFDIWFGLLVLFTMMTYIMGTIGITEWRSQWRRAMNELSNEIQTLSVDSLLNFETVKYYNNEEFEVIQISEAIQKYNRQEWIANASLRILNTFQNAIQVFGIFIGSILCAYKISLGELTVGDYVLFTSYLIQLYAPLNFFGSSYRFLQQAFIDMENMFELFDTDLEIQNKPKAPEMVVVNNEVEFRNVTFWYNPEKPILTDISFSIPPGGTVALVGPSGSGKSTIVRLLFRFYDVQNGCILIDGQDISEVTQHSLRKNIGVVPQDTVLFNKSIHFNIRYGRVKADDEEVEKASKAAEIHEQILSMPNDYDTIVGERGLRLSGGEKQRVAIARTLLKSPGIVLLDEATSALDTQTERHIQSSLSKICINRTTLIVAHRLSTIIHSNQILVLNKGRIVERGSHHQLLEEQGLYASMWEEQQKSLLEGEQREVDLKEQDLIIPE</sequence>
<evidence type="ECO:0000313" key="45">
    <source>
        <dbReference type="Proteomes" id="UP001165289"/>
    </source>
</evidence>
<proteinExistence type="inferred from homology"/>
<evidence type="ECO:0000256" key="29">
    <source>
        <dbReference type="ARBA" id="ARBA00024363"/>
    </source>
</evidence>
<dbReference type="CDD" id="cd03253">
    <property type="entry name" value="ABCC_ATM1_transporter"/>
    <property type="match status" value="1"/>
</dbReference>
<keyword evidence="16" id="KW-0547">Nucleotide-binding</keyword>
<dbReference type="Pfam" id="PF00005">
    <property type="entry name" value="ABC_tran"/>
    <property type="match status" value="1"/>
</dbReference>
<comment type="catalytic activity">
    <reaction evidence="38">
        <text>uroporphyrin III(in) + ATP + H2O = uroporphyrin III(out) + ADP + phosphate + H(+)</text>
        <dbReference type="Rhea" id="RHEA:66776"/>
        <dbReference type="ChEBI" id="CHEBI:15377"/>
        <dbReference type="ChEBI" id="CHEBI:15378"/>
        <dbReference type="ChEBI" id="CHEBI:30616"/>
        <dbReference type="ChEBI" id="CHEBI:43474"/>
        <dbReference type="ChEBI" id="CHEBI:167479"/>
        <dbReference type="ChEBI" id="CHEBI:456216"/>
    </reaction>
    <physiologicalReaction direction="left-to-right" evidence="38">
        <dbReference type="Rhea" id="RHEA:66777"/>
    </physiologicalReaction>
</comment>
<dbReference type="InterPro" id="IPR011527">
    <property type="entry name" value="ABC1_TM_dom"/>
</dbReference>
<comment type="catalytic activity">
    <reaction evidence="40">
        <text>coproporphyrin I(in) + ATP + H2O = coproporphyrin I(out) + ADP + phosphate + H(+)</text>
        <dbReference type="Rhea" id="RHEA:66768"/>
        <dbReference type="ChEBI" id="CHEBI:15377"/>
        <dbReference type="ChEBI" id="CHEBI:15378"/>
        <dbReference type="ChEBI" id="CHEBI:30616"/>
        <dbReference type="ChEBI" id="CHEBI:43474"/>
        <dbReference type="ChEBI" id="CHEBI:167478"/>
        <dbReference type="ChEBI" id="CHEBI:456216"/>
    </reaction>
    <physiologicalReaction direction="left-to-right" evidence="40">
        <dbReference type="Rhea" id="RHEA:66769"/>
    </physiologicalReaction>
</comment>
<dbReference type="InterPro" id="IPR003439">
    <property type="entry name" value="ABC_transporter-like_ATP-bd"/>
</dbReference>
<dbReference type="GO" id="GO:0000139">
    <property type="term" value="C:Golgi membrane"/>
    <property type="evidence" value="ECO:0007669"/>
    <property type="project" value="UniProtKB-SubCell"/>
</dbReference>
<dbReference type="Pfam" id="PF00664">
    <property type="entry name" value="ABC_membrane"/>
    <property type="match status" value="1"/>
</dbReference>
<keyword evidence="18" id="KW-1000">Mitochondrion outer membrane</keyword>
<dbReference type="InterPro" id="IPR039421">
    <property type="entry name" value="Type_1_exporter"/>
</dbReference>
<keyword evidence="26" id="KW-1015">Disulfide bond</keyword>
<evidence type="ECO:0000256" key="18">
    <source>
        <dbReference type="ARBA" id="ARBA00022787"/>
    </source>
</evidence>
<dbReference type="PROSITE" id="PS50929">
    <property type="entry name" value="ABC_TM1F"/>
    <property type="match status" value="1"/>
</dbReference>
<evidence type="ECO:0000256" key="5">
    <source>
        <dbReference type="ARBA" id="ARBA00004414"/>
    </source>
</evidence>
<evidence type="ECO:0000256" key="20">
    <source>
        <dbReference type="ARBA" id="ARBA00022840"/>
    </source>
</evidence>
<keyword evidence="25 41" id="KW-0472">Membrane</keyword>
<evidence type="ECO:0000256" key="4">
    <source>
        <dbReference type="ARBA" id="ARBA00004374"/>
    </source>
</evidence>
<comment type="catalytic activity">
    <reaction evidence="37">
        <text>pheophorbide a(in) + ATP + H2O = pheophorbide a(out) + ADP + phosphate + H(+)</text>
        <dbReference type="Rhea" id="RHEA:61360"/>
        <dbReference type="ChEBI" id="CHEBI:15377"/>
        <dbReference type="ChEBI" id="CHEBI:15378"/>
        <dbReference type="ChEBI" id="CHEBI:30616"/>
        <dbReference type="ChEBI" id="CHEBI:43474"/>
        <dbReference type="ChEBI" id="CHEBI:58687"/>
        <dbReference type="ChEBI" id="CHEBI:456216"/>
    </reaction>
    <physiologicalReaction direction="left-to-right" evidence="37">
        <dbReference type="Rhea" id="RHEA:61361"/>
    </physiologicalReaction>
</comment>
<evidence type="ECO:0000256" key="25">
    <source>
        <dbReference type="ARBA" id="ARBA00023136"/>
    </source>
</evidence>
<feature type="transmembrane region" description="Helical" evidence="41">
    <location>
        <begin position="530"/>
        <end position="548"/>
    </location>
</feature>
<evidence type="ECO:0000256" key="40">
    <source>
        <dbReference type="ARBA" id="ARBA00049398"/>
    </source>
</evidence>
<dbReference type="InterPro" id="IPR027417">
    <property type="entry name" value="P-loop_NTPase"/>
</dbReference>
<evidence type="ECO:0000256" key="23">
    <source>
        <dbReference type="ARBA" id="ARBA00023034"/>
    </source>
</evidence>
<dbReference type="Gene3D" id="1.20.1560.10">
    <property type="entry name" value="ABC transporter type 1, transmembrane domain"/>
    <property type="match status" value="1"/>
</dbReference>
<keyword evidence="22 41" id="KW-1133">Transmembrane helix</keyword>
<dbReference type="GO" id="GO:0020037">
    <property type="term" value="F:heme binding"/>
    <property type="evidence" value="ECO:0007669"/>
    <property type="project" value="TreeGrafter"/>
</dbReference>
<dbReference type="InterPro" id="IPR017871">
    <property type="entry name" value="ABC_transporter-like_CS"/>
</dbReference>
<keyword evidence="23" id="KW-0333">Golgi apparatus</keyword>
<keyword evidence="17" id="KW-0967">Endosome</keyword>
<evidence type="ECO:0000256" key="2">
    <source>
        <dbReference type="ARBA" id="ARBA00004333"/>
    </source>
</evidence>
<evidence type="ECO:0000256" key="8">
    <source>
        <dbReference type="ARBA" id="ARBA00004651"/>
    </source>
</evidence>
<feature type="transmembrane region" description="Helical" evidence="41">
    <location>
        <begin position="142"/>
        <end position="162"/>
    </location>
</feature>
<dbReference type="SUPFAM" id="SSF52540">
    <property type="entry name" value="P-loop containing nucleoside triphosphate hydrolases"/>
    <property type="match status" value="1"/>
</dbReference>
<comment type="catalytic activity">
    <reaction evidence="33">
        <text>heme b(in) + ATP + H2O = heme b(out) + ADP + phosphate + H(+)</text>
        <dbReference type="Rhea" id="RHEA:19261"/>
        <dbReference type="ChEBI" id="CHEBI:15377"/>
        <dbReference type="ChEBI" id="CHEBI:15378"/>
        <dbReference type="ChEBI" id="CHEBI:30616"/>
        <dbReference type="ChEBI" id="CHEBI:43474"/>
        <dbReference type="ChEBI" id="CHEBI:60344"/>
        <dbReference type="ChEBI" id="CHEBI:456216"/>
        <dbReference type="EC" id="7.6.2.5"/>
    </reaction>
    <physiologicalReaction direction="left-to-right" evidence="33">
        <dbReference type="Rhea" id="RHEA:19262"/>
    </physiologicalReaction>
</comment>
<comment type="catalytic activity">
    <reaction evidence="36">
        <text>protoporphyrin IX(in) + ATP + H2O = protoporphyrin IX(out) + ADP + phosphate + H(+)</text>
        <dbReference type="Rhea" id="RHEA:61336"/>
        <dbReference type="ChEBI" id="CHEBI:15377"/>
        <dbReference type="ChEBI" id="CHEBI:15378"/>
        <dbReference type="ChEBI" id="CHEBI:30616"/>
        <dbReference type="ChEBI" id="CHEBI:43474"/>
        <dbReference type="ChEBI" id="CHEBI:57306"/>
        <dbReference type="ChEBI" id="CHEBI:456216"/>
    </reaction>
    <physiologicalReaction direction="left-to-right" evidence="36">
        <dbReference type="Rhea" id="RHEA:61337"/>
    </physiologicalReaction>
</comment>
<keyword evidence="20 44" id="KW-0067">ATP-binding</keyword>
<comment type="subunit">
    <text evidence="11">Homodimer.</text>
</comment>
<dbReference type="InterPro" id="IPR032410">
    <property type="entry name" value="ABCB6_N"/>
</dbReference>
<feature type="domain" description="ABC transmembrane type-1" evidence="43">
    <location>
        <begin position="281"/>
        <end position="583"/>
    </location>
</feature>
<comment type="similarity">
    <text evidence="29">Belongs to the ABC transporter superfamily. ABCB family. Heavy Metal importer (TC 3.A.1.210) subfamily.</text>
</comment>
<keyword evidence="27" id="KW-0458">Lysosome</keyword>
<evidence type="ECO:0000256" key="17">
    <source>
        <dbReference type="ARBA" id="ARBA00022753"/>
    </source>
</evidence>
<keyword evidence="14" id="KW-0964">Secreted</keyword>
<comment type="catalytic activity">
    <reaction evidence="39">
        <text>coproporphyrin III(in) + ATP + H2O = coproporphyrin III(out) + ADP + phosphate + H(+)</text>
        <dbReference type="Rhea" id="RHEA:66664"/>
        <dbReference type="ChEBI" id="CHEBI:15377"/>
        <dbReference type="ChEBI" id="CHEBI:15378"/>
        <dbReference type="ChEBI" id="CHEBI:30616"/>
        <dbReference type="ChEBI" id="CHEBI:43474"/>
        <dbReference type="ChEBI" id="CHEBI:131725"/>
        <dbReference type="ChEBI" id="CHEBI:456216"/>
    </reaction>
    <physiologicalReaction direction="left-to-right" evidence="39">
        <dbReference type="Rhea" id="RHEA:66665"/>
    </physiologicalReaction>
</comment>
<dbReference type="EC" id="7.6.2.5" evidence="30"/>
<protein>
    <recommendedName>
        <fullName evidence="31">ATP-binding cassette sub-family B member 6</fullName>
        <ecNumber evidence="30">7.6.2.5</ecNumber>
    </recommendedName>
    <alternativeName>
        <fullName evidence="32">ABC-type heme transporter ABCB6</fullName>
    </alternativeName>
</protein>
<dbReference type="GO" id="GO:0032585">
    <property type="term" value="C:multivesicular body membrane"/>
    <property type="evidence" value="ECO:0007669"/>
    <property type="project" value="UniProtKB-SubCell"/>
</dbReference>
<dbReference type="GO" id="GO:0031901">
    <property type="term" value="C:early endosome membrane"/>
    <property type="evidence" value="ECO:0007669"/>
    <property type="project" value="UniProtKB-SubCell"/>
</dbReference>
<evidence type="ECO:0000259" key="43">
    <source>
        <dbReference type="PROSITE" id="PS50929"/>
    </source>
</evidence>
<dbReference type="Pfam" id="PF16185">
    <property type="entry name" value="MTABC_N"/>
    <property type="match status" value="1"/>
</dbReference>
<keyword evidence="45" id="KW-1185">Reference proteome</keyword>
<dbReference type="PANTHER" id="PTHR24221:SF654">
    <property type="entry name" value="ATP-BINDING CASSETTE SUB-FAMILY B MEMBER 6"/>
    <property type="match status" value="1"/>
</dbReference>
<evidence type="ECO:0000256" key="13">
    <source>
        <dbReference type="ARBA" id="ARBA00022475"/>
    </source>
</evidence>
<keyword evidence="13" id="KW-1003">Cell membrane</keyword>
<evidence type="ECO:0000256" key="6">
    <source>
        <dbReference type="ARBA" id="ARBA00004477"/>
    </source>
</evidence>
<evidence type="ECO:0000256" key="37">
    <source>
        <dbReference type="ARBA" id="ARBA00048455"/>
    </source>
</evidence>
<evidence type="ECO:0000256" key="19">
    <source>
        <dbReference type="ARBA" id="ARBA00022824"/>
    </source>
</evidence>
<evidence type="ECO:0000256" key="11">
    <source>
        <dbReference type="ARBA" id="ARBA00011738"/>
    </source>
</evidence>
<dbReference type="SUPFAM" id="SSF90123">
    <property type="entry name" value="ABC transporter transmembrane region"/>
    <property type="match status" value="1"/>
</dbReference>
<evidence type="ECO:0000256" key="28">
    <source>
        <dbReference type="ARBA" id="ARBA00024320"/>
    </source>
</evidence>
<name>A0AAV7KKX0_9METZ</name>
<feature type="transmembrane region" description="Helical" evidence="41">
    <location>
        <begin position="182"/>
        <end position="201"/>
    </location>
</feature>
<dbReference type="GO" id="GO:0005576">
    <property type="term" value="C:extracellular region"/>
    <property type="evidence" value="ECO:0007669"/>
    <property type="project" value="UniProtKB-SubCell"/>
</dbReference>
<evidence type="ECO:0000256" key="24">
    <source>
        <dbReference type="ARBA" id="ARBA00023128"/>
    </source>
</evidence>
<evidence type="ECO:0000256" key="27">
    <source>
        <dbReference type="ARBA" id="ARBA00023228"/>
    </source>
</evidence>
<dbReference type="AlphaFoldDB" id="A0AAV7KKX0"/>
<dbReference type="GO" id="GO:0016887">
    <property type="term" value="F:ATP hydrolysis activity"/>
    <property type="evidence" value="ECO:0007669"/>
    <property type="project" value="InterPro"/>
</dbReference>
<dbReference type="EMBL" id="JAKMXF010000011">
    <property type="protein sequence ID" value="KAI6661595.1"/>
    <property type="molecule type" value="Genomic_DNA"/>
</dbReference>
<dbReference type="PANTHER" id="PTHR24221">
    <property type="entry name" value="ATP-BINDING CASSETTE SUB-FAMILY B"/>
    <property type="match status" value="1"/>
</dbReference>
<evidence type="ECO:0000256" key="36">
    <source>
        <dbReference type="ARBA" id="ARBA00048309"/>
    </source>
</evidence>
<feature type="transmembrane region" description="Helical" evidence="41">
    <location>
        <begin position="440"/>
        <end position="459"/>
    </location>
</feature>
<dbReference type="PROSITE" id="PS00211">
    <property type="entry name" value="ABC_TRANSPORTER_1"/>
    <property type="match status" value="1"/>
</dbReference>
<keyword evidence="19" id="KW-0256">Endoplasmic reticulum</keyword>
<evidence type="ECO:0000256" key="21">
    <source>
        <dbReference type="ARBA" id="ARBA00022967"/>
    </source>
</evidence>
<dbReference type="FunFam" id="3.40.50.300:FF:000186">
    <property type="entry name" value="ATP-binding cassette sub-family B member 7, mitochondrial"/>
    <property type="match status" value="1"/>
</dbReference>
<keyword evidence="21" id="KW-1278">Translocase</keyword>
<dbReference type="Gene3D" id="3.40.50.300">
    <property type="entry name" value="P-loop containing nucleotide triphosphate hydrolases"/>
    <property type="match status" value="1"/>
</dbReference>
<evidence type="ECO:0000256" key="16">
    <source>
        <dbReference type="ARBA" id="ARBA00022741"/>
    </source>
</evidence>
<evidence type="ECO:0000256" key="3">
    <source>
        <dbReference type="ARBA" id="ARBA00004337"/>
    </source>
</evidence>
<evidence type="ECO:0000256" key="30">
    <source>
        <dbReference type="ARBA" id="ARBA00024385"/>
    </source>
</evidence>
<evidence type="ECO:0000256" key="31">
    <source>
        <dbReference type="ARBA" id="ARBA00024439"/>
    </source>
</evidence>
<dbReference type="InterPro" id="IPR036640">
    <property type="entry name" value="ABC1_TM_sf"/>
</dbReference>
<dbReference type="InterPro" id="IPR003593">
    <property type="entry name" value="AAA+_ATPase"/>
</dbReference>
<feature type="transmembrane region" description="Helical" evidence="41">
    <location>
        <begin position="410"/>
        <end position="434"/>
    </location>
</feature>
<reference evidence="44 45" key="1">
    <citation type="journal article" date="2023" name="BMC Biol.">
        <title>The compact genome of the sponge Oopsacas minuta (Hexactinellida) is lacking key metazoan core genes.</title>
        <authorList>
            <person name="Santini S."/>
            <person name="Schenkelaars Q."/>
            <person name="Jourda C."/>
            <person name="Duchesne M."/>
            <person name="Belahbib H."/>
            <person name="Rocher C."/>
            <person name="Selva M."/>
            <person name="Riesgo A."/>
            <person name="Vervoort M."/>
            <person name="Leys S.P."/>
            <person name="Kodjabachian L."/>
            <person name="Le Bivic A."/>
            <person name="Borchiellini C."/>
            <person name="Claverie J.M."/>
            <person name="Renard E."/>
        </authorList>
    </citation>
    <scope>NUCLEOTIDE SEQUENCE [LARGE SCALE GENOMIC DNA]</scope>
    <source>
        <strain evidence="44">SPO-2</strain>
    </source>
</reference>
<dbReference type="PROSITE" id="PS50893">
    <property type="entry name" value="ABC_TRANSPORTER_2"/>
    <property type="match status" value="1"/>
</dbReference>
<feature type="transmembrane region" description="Helical" evidence="41">
    <location>
        <begin position="112"/>
        <end position="130"/>
    </location>
</feature>
<evidence type="ECO:0000256" key="9">
    <source>
        <dbReference type="ARBA" id="ARBA00004653"/>
    </source>
</evidence>
<keyword evidence="15 41" id="KW-0812">Transmembrane</keyword>
<comment type="caution">
    <text evidence="44">The sequence shown here is derived from an EMBL/GenBank/DDBJ whole genome shotgun (WGS) entry which is preliminary data.</text>
</comment>
<evidence type="ECO:0000259" key="42">
    <source>
        <dbReference type="PROSITE" id="PS50893"/>
    </source>
</evidence>
<evidence type="ECO:0000256" key="32">
    <source>
        <dbReference type="ARBA" id="ARBA00031413"/>
    </source>
</evidence>
<evidence type="ECO:0000256" key="1">
    <source>
        <dbReference type="ARBA" id="ARBA00004146"/>
    </source>
</evidence>
<evidence type="ECO:0000256" key="39">
    <source>
        <dbReference type="ARBA" id="ARBA00048636"/>
    </source>
</evidence>
<dbReference type="GO" id="GO:0015439">
    <property type="term" value="F:ABC-type heme transporter activity"/>
    <property type="evidence" value="ECO:0007669"/>
    <property type="project" value="UniProtKB-EC"/>
</dbReference>
<evidence type="ECO:0000256" key="12">
    <source>
        <dbReference type="ARBA" id="ARBA00022448"/>
    </source>
</evidence>
<dbReference type="GO" id="GO:0005524">
    <property type="term" value="F:ATP binding"/>
    <property type="evidence" value="ECO:0007669"/>
    <property type="project" value="UniProtKB-KW"/>
</dbReference>
<comment type="subcellular location">
    <subcellularLocation>
        <location evidence="8">Cell membrane</location>
        <topology evidence="8">Multi-pass membrane protein</topology>
    </subcellularLocation>
    <subcellularLocation>
        <location evidence="1">Early endosome membrane</location>
    </subcellularLocation>
    <subcellularLocation>
        <location evidence="6">Endoplasmic reticulum membrane</location>
        <topology evidence="6">Multi-pass membrane protein</topology>
    </subcellularLocation>
    <subcellularLocation>
        <location evidence="3">Endosome membrane</location>
        <topology evidence="3">Multi-pass membrane protein</topology>
    </subcellularLocation>
    <subcellularLocation>
        <location evidence="2">Endosome</location>
        <location evidence="2">Multivesicular body membrane</location>
    </subcellularLocation>
    <subcellularLocation>
        <location evidence="9">Golgi apparatus membrane</location>
        <topology evidence="9">Multi-pass membrane protein</topology>
    </subcellularLocation>
    <subcellularLocation>
        <location evidence="5">Late endosome membrane</location>
    </subcellularLocation>
    <subcellularLocation>
        <location evidence="10">Lysosome membrane</location>
    </subcellularLocation>
    <subcellularLocation>
        <location evidence="28">Melanosome membrane</location>
    </subcellularLocation>
    <subcellularLocation>
        <location evidence="4">Mitochondrion outer membrane</location>
        <topology evidence="4">Multi-pass membrane protein</topology>
    </subcellularLocation>
    <subcellularLocation>
        <location evidence="7">Secreted</location>
        <location evidence="7">Extracellular exosome</location>
    </subcellularLocation>
</comment>
<dbReference type="GO" id="GO:0005886">
    <property type="term" value="C:plasma membrane"/>
    <property type="evidence" value="ECO:0007669"/>
    <property type="project" value="UniProtKB-SubCell"/>
</dbReference>
<dbReference type="Proteomes" id="UP001165289">
    <property type="component" value="Unassembled WGS sequence"/>
</dbReference>
<feature type="transmembrane region" description="Helical" evidence="41">
    <location>
        <begin position="36"/>
        <end position="57"/>
    </location>
</feature>
<accession>A0AAV7KKX0</accession>
<evidence type="ECO:0000256" key="35">
    <source>
        <dbReference type="ARBA" id="ARBA00047789"/>
    </source>
</evidence>
<evidence type="ECO:0000256" key="7">
    <source>
        <dbReference type="ARBA" id="ARBA00004550"/>
    </source>
</evidence>
<comment type="catalytic activity">
    <reaction evidence="34">
        <text>coproporphyrinogen III(in) + ATP + H2O = coproporphyrinogen III(out) + ADP + phosphate + H(+)</text>
        <dbReference type="Rhea" id="RHEA:66680"/>
        <dbReference type="ChEBI" id="CHEBI:15377"/>
        <dbReference type="ChEBI" id="CHEBI:15378"/>
        <dbReference type="ChEBI" id="CHEBI:30616"/>
        <dbReference type="ChEBI" id="CHEBI:43474"/>
        <dbReference type="ChEBI" id="CHEBI:57309"/>
        <dbReference type="ChEBI" id="CHEBI:456216"/>
    </reaction>
    <physiologicalReaction direction="left-to-right" evidence="34">
        <dbReference type="Rhea" id="RHEA:66681"/>
    </physiologicalReaction>
</comment>
<dbReference type="GO" id="GO:0005789">
    <property type="term" value="C:endoplasmic reticulum membrane"/>
    <property type="evidence" value="ECO:0007669"/>
    <property type="project" value="UniProtKB-SubCell"/>
</dbReference>
<feature type="domain" description="ABC transporter" evidence="42">
    <location>
        <begin position="617"/>
        <end position="851"/>
    </location>
</feature>
<organism evidence="44 45">
    <name type="scientific">Oopsacas minuta</name>
    <dbReference type="NCBI Taxonomy" id="111878"/>
    <lineage>
        <taxon>Eukaryota</taxon>
        <taxon>Metazoa</taxon>
        <taxon>Porifera</taxon>
        <taxon>Hexactinellida</taxon>
        <taxon>Hexasterophora</taxon>
        <taxon>Lyssacinosida</taxon>
        <taxon>Leucopsacidae</taxon>
        <taxon>Oopsacas</taxon>
    </lineage>
</organism>